<dbReference type="PANTHER" id="PTHR43179">
    <property type="entry name" value="RHAMNOSYLTRANSFERASE WBBL"/>
    <property type="match status" value="1"/>
</dbReference>
<gene>
    <name evidence="7" type="ORF">KDL01_09350</name>
</gene>
<dbReference type="InterPro" id="IPR001173">
    <property type="entry name" value="Glyco_trans_2-like"/>
</dbReference>
<dbReference type="InterPro" id="IPR029044">
    <property type="entry name" value="Nucleotide-diphossugar_trans"/>
</dbReference>
<name>A0A941EM38_9ACTN</name>
<accession>A0A941EM38</accession>
<protein>
    <submittedName>
        <fullName evidence="7">Glycosyltransferase</fullName>
        <ecNumber evidence="7">2.4.-.-</ecNumber>
    </submittedName>
</protein>
<organism evidence="7 8">
    <name type="scientific">Actinospica durhamensis</name>
    <dbReference type="NCBI Taxonomy" id="1508375"/>
    <lineage>
        <taxon>Bacteria</taxon>
        <taxon>Bacillati</taxon>
        <taxon>Actinomycetota</taxon>
        <taxon>Actinomycetes</taxon>
        <taxon>Catenulisporales</taxon>
        <taxon>Actinospicaceae</taxon>
        <taxon>Actinospica</taxon>
    </lineage>
</organism>
<keyword evidence="8" id="KW-1185">Reference proteome</keyword>
<comment type="caution">
    <text evidence="7">The sequence shown here is derived from an EMBL/GenBank/DDBJ whole genome shotgun (WGS) entry which is preliminary data.</text>
</comment>
<sequence>MSAPVQAAEATLGRQDQAPEELRYGGFLESTEAAARVAADAVVLSADPDAAAANPFYWHQGRPWYLEVVRILAEAGPEPLRHHVEQLQRAPGDAMLHHEVRLGTAAFLRDGPGPARRLLTEALGRVRARSRVGYHPGAGVTAPGPGQNEPEVWPQPPAPRVGAAPDARVTVVIPFRDRDGSHRLRNLQACLSALGDQSLAREDYRVVVVESDASPRWRELIGPQVDEYHFAYNAGPFNKSWAVNVGVVQSRHPSPAVCVLDADALVDRGFLARNLARFARPALGAFMPFQDVLYLDAPSTVRAVRQRCLAGDGAPDQPRLRGFVVHRSPGICVFTRRDVFDAVDGLDERYESWGGEDLDFILRLQTRTAFHGFSDPMLHLHHPVRGDALDATGNTANKRLQPLTWRPVEPLGMVEKYARSARINLPGARIAEDRARPAEVHDGIDDS</sequence>
<keyword evidence="3 7" id="KW-0328">Glycosyltransferase</keyword>
<dbReference type="SUPFAM" id="SSF53448">
    <property type="entry name" value="Nucleotide-diphospho-sugar transferases"/>
    <property type="match status" value="1"/>
</dbReference>
<dbReference type="Pfam" id="PF00535">
    <property type="entry name" value="Glycos_transf_2"/>
    <property type="match status" value="1"/>
</dbReference>
<dbReference type="RefSeq" id="WP_212527992.1">
    <property type="nucleotide sequence ID" value="NZ_JAGSOG010000031.1"/>
</dbReference>
<feature type="region of interest" description="Disordered" evidence="5">
    <location>
        <begin position="134"/>
        <end position="164"/>
    </location>
</feature>
<keyword evidence="4 7" id="KW-0808">Transferase</keyword>
<dbReference type="EC" id="2.4.-.-" evidence="7"/>
<dbReference type="Gene3D" id="3.90.550.10">
    <property type="entry name" value="Spore Coat Polysaccharide Biosynthesis Protein SpsA, Chain A"/>
    <property type="match status" value="1"/>
</dbReference>
<evidence type="ECO:0000256" key="5">
    <source>
        <dbReference type="SAM" id="MobiDB-lite"/>
    </source>
</evidence>
<proteinExistence type="inferred from homology"/>
<evidence type="ECO:0000259" key="6">
    <source>
        <dbReference type="Pfam" id="PF00535"/>
    </source>
</evidence>
<comment type="similarity">
    <text evidence="2">Belongs to the glycosyltransferase 2 family.</text>
</comment>
<evidence type="ECO:0000313" key="7">
    <source>
        <dbReference type="EMBL" id="MBR7833470.1"/>
    </source>
</evidence>
<evidence type="ECO:0000313" key="8">
    <source>
        <dbReference type="Proteomes" id="UP000675781"/>
    </source>
</evidence>
<comment type="pathway">
    <text evidence="1">Cell wall biogenesis; cell wall polysaccharide biosynthesis.</text>
</comment>
<dbReference type="PANTHER" id="PTHR43179:SF12">
    <property type="entry name" value="GALACTOFURANOSYLTRANSFERASE GLFT2"/>
    <property type="match status" value="1"/>
</dbReference>
<feature type="domain" description="Glycosyltransferase 2-like" evidence="6">
    <location>
        <begin position="170"/>
        <end position="341"/>
    </location>
</feature>
<evidence type="ECO:0000256" key="1">
    <source>
        <dbReference type="ARBA" id="ARBA00004776"/>
    </source>
</evidence>
<dbReference type="Proteomes" id="UP000675781">
    <property type="component" value="Unassembled WGS sequence"/>
</dbReference>
<evidence type="ECO:0000256" key="4">
    <source>
        <dbReference type="ARBA" id="ARBA00022679"/>
    </source>
</evidence>
<evidence type="ECO:0000256" key="3">
    <source>
        <dbReference type="ARBA" id="ARBA00022676"/>
    </source>
</evidence>
<dbReference type="AlphaFoldDB" id="A0A941EM38"/>
<evidence type="ECO:0000256" key="2">
    <source>
        <dbReference type="ARBA" id="ARBA00006739"/>
    </source>
</evidence>
<reference evidence="7" key="1">
    <citation type="submission" date="2021-04" db="EMBL/GenBank/DDBJ databases">
        <title>Genome based classification of Actinospica acidithermotolerans sp. nov., an actinobacterium isolated from an Indonesian hot spring.</title>
        <authorList>
            <person name="Kusuma A.B."/>
            <person name="Putra K.E."/>
            <person name="Nafisah S."/>
            <person name="Loh J."/>
            <person name="Nouioui I."/>
            <person name="Goodfellow M."/>
        </authorList>
    </citation>
    <scope>NUCLEOTIDE SEQUENCE</scope>
    <source>
        <strain evidence="7">CSCA 57</strain>
    </source>
</reference>
<dbReference type="GO" id="GO:0016757">
    <property type="term" value="F:glycosyltransferase activity"/>
    <property type="evidence" value="ECO:0007669"/>
    <property type="project" value="UniProtKB-KW"/>
</dbReference>
<dbReference type="EMBL" id="JAGSOG010000031">
    <property type="protein sequence ID" value="MBR7833470.1"/>
    <property type="molecule type" value="Genomic_DNA"/>
</dbReference>